<reference evidence="1" key="1">
    <citation type="submission" date="2020-10" db="EMBL/GenBank/DDBJ databases">
        <authorList>
            <person name="Gilroy R."/>
        </authorList>
    </citation>
    <scope>NUCLEOTIDE SEQUENCE</scope>
    <source>
        <strain evidence="1">B1-13419</strain>
    </source>
</reference>
<dbReference type="Proteomes" id="UP000823757">
    <property type="component" value="Unassembled WGS sequence"/>
</dbReference>
<comment type="caution">
    <text evidence="1">The sequence shown here is derived from an EMBL/GenBank/DDBJ whole genome shotgun (WGS) entry which is preliminary data.</text>
</comment>
<organism evidence="1 2">
    <name type="scientific">Candidatus Cryptobacteroides faecigallinarum</name>
    <dbReference type="NCBI Taxonomy" id="2840763"/>
    <lineage>
        <taxon>Bacteria</taxon>
        <taxon>Pseudomonadati</taxon>
        <taxon>Bacteroidota</taxon>
        <taxon>Bacteroidia</taxon>
        <taxon>Bacteroidales</taxon>
        <taxon>Candidatus Cryptobacteroides</taxon>
    </lineage>
</organism>
<dbReference type="AlphaFoldDB" id="A0A9D9IKD8"/>
<dbReference type="Gene3D" id="2.60.40.2340">
    <property type="match status" value="1"/>
</dbReference>
<sequence length="535" mass="58257">MKKIILISFACLLAIVGCKKDPWDVVEKGEWNNDRMILDIKFVGQAGTAEIDNTDENTGVISLQLASNTVEDMSAVAVESLTVSYKATSSLSVGETVDFTAAEAPQIVVTSQTGKSRTYTIEMTEFTETIVGCYALTGTKLWCGTGSTFGGAAVMSPEEKSWCWDSNGYGPQAEYDDYLEFTLTEITADGNTTGQCIHYGGEDAKHWNCIFAASSNPETGVALDLHHFYRQIPIGTSTWIRNYTDNTITFIDSEGNETVGEFLPAGNYDYVVNREDTGAQETHRVTVDNNAFRFALSGTQDWNNIYTDYDKFAKHPMAYYIMVQKVDAIPEASKTEGSEGDISIDEPEEPSEFVLAGDYSLSRFTVYGGSDSPAFVNPVDKNWCFINVEAESDNVLTLTAGADGDASGTANYGAGADGQYWDYVYKADQNPSGSGAVDLTKYYGMLPHGDSEYTYDAEASTISFKSGAITVTMTLLQPGDYTYGSASLTIPAGSIGIDFPCGGQPGSSDYYWTDYDRFAVCPINYVMIFSKNVSE</sequence>
<evidence type="ECO:0000313" key="2">
    <source>
        <dbReference type="Proteomes" id="UP000823757"/>
    </source>
</evidence>
<gene>
    <name evidence="1" type="ORF">IAB91_00795</name>
</gene>
<accession>A0A9D9IKD8</accession>
<evidence type="ECO:0000313" key="1">
    <source>
        <dbReference type="EMBL" id="MBO8473815.1"/>
    </source>
</evidence>
<proteinExistence type="predicted"/>
<reference evidence="1" key="2">
    <citation type="journal article" date="2021" name="PeerJ">
        <title>Extensive microbial diversity within the chicken gut microbiome revealed by metagenomics and culture.</title>
        <authorList>
            <person name="Gilroy R."/>
            <person name="Ravi A."/>
            <person name="Getino M."/>
            <person name="Pursley I."/>
            <person name="Horton D.L."/>
            <person name="Alikhan N.F."/>
            <person name="Baker D."/>
            <person name="Gharbi K."/>
            <person name="Hall N."/>
            <person name="Watson M."/>
            <person name="Adriaenssens E.M."/>
            <person name="Foster-Nyarko E."/>
            <person name="Jarju S."/>
            <person name="Secka A."/>
            <person name="Antonio M."/>
            <person name="Oren A."/>
            <person name="Chaudhuri R.R."/>
            <person name="La Ragione R."/>
            <person name="Hildebrand F."/>
            <person name="Pallen M.J."/>
        </authorList>
    </citation>
    <scope>NUCLEOTIDE SEQUENCE</scope>
    <source>
        <strain evidence="1">B1-13419</strain>
    </source>
</reference>
<protein>
    <submittedName>
        <fullName evidence="1">Uncharacterized protein</fullName>
    </submittedName>
</protein>
<dbReference type="PROSITE" id="PS51257">
    <property type="entry name" value="PROKAR_LIPOPROTEIN"/>
    <property type="match status" value="1"/>
</dbReference>
<name>A0A9D9IKD8_9BACT</name>
<dbReference type="EMBL" id="JADIMD010000010">
    <property type="protein sequence ID" value="MBO8473815.1"/>
    <property type="molecule type" value="Genomic_DNA"/>
</dbReference>